<dbReference type="SMART" id="SM00343">
    <property type="entry name" value="ZnF_C2HC"/>
    <property type="match status" value="1"/>
</dbReference>
<dbReference type="SUPFAM" id="SSF57756">
    <property type="entry name" value="Retrovirus zinc finger-like domains"/>
    <property type="match status" value="1"/>
</dbReference>
<dbReference type="PROSITE" id="PS50158">
    <property type="entry name" value="ZF_CCHC"/>
    <property type="match status" value="1"/>
</dbReference>
<keyword evidence="6" id="KW-1185">Reference proteome</keyword>
<evidence type="ECO:0000256" key="1">
    <source>
        <dbReference type="PROSITE-ProRule" id="PRU00047"/>
    </source>
</evidence>
<dbReference type="InterPro" id="IPR036875">
    <property type="entry name" value="Znf_CCHC_sf"/>
</dbReference>
<gene>
    <name evidence="5" type="ORF">FSPOR_7175</name>
</gene>
<dbReference type="EMBL" id="PXOF01000100">
    <property type="protein sequence ID" value="RGP65547.1"/>
    <property type="molecule type" value="Genomic_DNA"/>
</dbReference>
<dbReference type="GO" id="GO:0008270">
    <property type="term" value="F:zinc ion binding"/>
    <property type="evidence" value="ECO:0007669"/>
    <property type="project" value="UniProtKB-KW"/>
</dbReference>
<protein>
    <recommendedName>
        <fullName evidence="4">CCHC-type domain-containing protein</fullName>
    </recommendedName>
</protein>
<evidence type="ECO:0000259" key="4">
    <source>
        <dbReference type="PROSITE" id="PS50158"/>
    </source>
</evidence>
<evidence type="ECO:0000256" key="2">
    <source>
        <dbReference type="SAM" id="Coils"/>
    </source>
</evidence>
<keyword evidence="1" id="KW-0479">Metal-binding</keyword>
<dbReference type="Gene3D" id="4.10.60.10">
    <property type="entry name" value="Zinc finger, CCHC-type"/>
    <property type="match status" value="1"/>
</dbReference>
<keyword evidence="1" id="KW-0863">Zinc-finger</keyword>
<feature type="compositionally biased region" description="Basic and acidic residues" evidence="3">
    <location>
        <begin position="8"/>
        <end position="18"/>
    </location>
</feature>
<keyword evidence="1" id="KW-0862">Zinc</keyword>
<reference evidence="5 6" key="1">
    <citation type="journal article" date="2018" name="PLoS Pathog.">
        <title>Evolution of structural diversity of trichothecenes, a family of toxins produced by plant pathogenic and entomopathogenic fungi.</title>
        <authorList>
            <person name="Proctor R.H."/>
            <person name="McCormick S.P."/>
            <person name="Kim H.S."/>
            <person name="Cardoza R.E."/>
            <person name="Stanley A.M."/>
            <person name="Lindo L."/>
            <person name="Kelly A."/>
            <person name="Brown D.W."/>
            <person name="Lee T."/>
            <person name="Vaughan M.M."/>
            <person name="Alexander N.J."/>
            <person name="Busman M."/>
            <person name="Gutierrez S."/>
        </authorList>
    </citation>
    <scope>NUCLEOTIDE SEQUENCE [LARGE SCALE GENOMIC DNA]</scope>
    <source>
        <strain evidence="5 6">NRRL 3299</strain>
    </source>
</reference>
<dbReference type="GO" id="GO:0003676">
    <property type="term" value="F:nucleic acid binding"/>
    <property type="evidence" value="ECO:0007669"/>
    <property type="project" value="InterPro"/>
</dbReference>
<feature type="region of interest" description="Disordered" evidence="3">
    <location>
        <begin position="1"/>
        <end position="20"/>
    </location>
</feature>
<dbReference type="Proteomes" id="UP000266152">
    <property type="component" value="Unassembled WGS sequence"/>
</dbReference>
<evidence type="ECO:0000313" key="5">
    <source>
        <dbReference type="EMBL" id="RGP65547.1"/>
    </source>
</evidence>
<keyword evidence="2" id="KW-0175">Coiled coil</keyword>
<dbReference type="Pfam" id="PF00098">
    <property type="entry name" value="zf-CCHC"/>
    <property type="match status" value="1"/>
</dbReference>
<dbReference type="InterPro" id="IPR001878">
    <property type="entry name" value="Znf_CCHC"/>
</dbReference>
<organism evidence="5 6">
    <name type="scientific">Fusarium sporotrichioides</name>
    <dbReference type="NCBI Taxonomy" id="5514"/>
    <lineage>
        <taxon>Eukaryota</taxon>
        <taxon>Fungi</taxon>
        <taxon>Dikarya</taxon>
        <taxon>Ascomycota</taxon>
        <taxon>Pezizomycotina</taxon>
        <taxon>Sordariomycetes</taxon>
        <taxon>Hypocreomycetidae</taxon>
        <taxon>Hypocreales</taxon>
        <taxon>Nectriaceae</taxon>
        <taxon>Fusarium</taxon>
    </lineage>
</organism>
<dbReference type="AlphaFoldDB" id="A0A395RZW6"/>
<comment type="caution">
    <text evidence="5">The sequence shown here is derived from an EMBL/GenBank/DDBJ whole genome shotgun (WGS) entry which is preliminary data.</text>
</comment>
<feature type="region of interest" description="Disordered" evidence="3">
    <location>
        <begin position="101"/>
        <end position="121"/>
    </location>
</feature>
<proteinExistence type="predicted"/>
<feature type="domain" description="CCHC-type" evidence="4">
    <location>
        <begin position="28"/>
        <end position="43"/>
    </location>
</feature>
<evidence type="ECO:0000256" key="3">
    <source>
        <dbReference type="SAM" id="MobiDB-lite"/>
    </source>
</evidence>
<accession>A0A395RZW6</accession>
<evidence type="ECO:0000313" key="6">
    <source>
        <dbReference type="Proteomes" id="UP000266152"/>
    </source>
</evidence>
<name>A0A395RZW6_FUSSP</name>
<sequence>MYQPFAAKKGEEKKKEHEETVEDQEVIKCFNCHKVGHIARDCPVRERQRQADISAGVRIATEAMDPRLVELERDFRALENRLKKKEKEKLKEEVARLGETEMSVSKAVPDLRSPNTPIRNEDDLTVKESYSFDDLVKGLNPDAPAVADRMRQRLMLAVFDE</sequence>
<feature type="coiled-coil region" evidence="2">
    <location>
        <begin position="68"/>
        <end position="100"/>
    </location>
</feature>